<accession>A0ABU7MA99</accession>
<evidence type="ECO:0000259" key="2">
    <source>
        <dbReference type="Pfam" id="PF12172"/>
    </source>
</evidence>
<comment type="caution">
    <text evidence="3">The sequence shown here is derived from an EMBL/GenBank/DDBJ whole genome shotgun (WGS) entry which is preliminary data.</text>
</comment>
<dbReference type="EMBL" id="JAZDUF010000001">
    <property type="protein sequence ID" value="MEE3849601.1"/>
    <property type="molecule type" value="Genomic_DNA"/>
</dbReference>
<dbReference type="PANTHER" id="PTHR34075">
    <property type="entry name" value="BLR3430 PROTEIN"/>
    <property type="match status" value="1"/>
</dbReference>
<dbReference type="RefSeq" id="WP_330431228.1">
    <property type="nucleotide sequence ID" value="NZ_JAZDUF010000001.1"/>
</dbReference>
<dbReference type="Pfam" id="PF12172">
    <property type="entry name" value="zf-ChsH2"/>
    <property type="match status" value="1"/>
</dbReference>
<reference evidence="3 4" key="1">
    <citation type="submission" date="2024-01" db="EMBL/GenBank/DDBJ databases">
        <title>Draft genome sequence of Gordonia sp. LSe1-13.</title>
        <authorList>
            <person name="Suphannarot A."/>
            <person name="Mingma R."/>
        </authorList>
    </citation>
    <scope>NUCLEOTIDE SEQUENCE [LARGE SCALE GENOMIC DNA]</scope>
    <source>
        <strain evidence="3 4">LSe1-13</strain>
    </source>
</reference>
<dbReference type="SUPFAM" id="SSF50249">
    <property type="entry name" value="Nucleic acid-binding proteins"/>
    <property type="match status" value="1"/>
</dbReference>
<dbReference type="PANTHER" id="PTHR34075:SF5">
    <property type="entry name" value="BLR3430 PROTEIN"/>
    <property type="match status" value="1"/>
</dbReference>
<feature type="domain" description="ChsH2 rubredoxin-like zinc ribbon" evidence="2">
    <location>
        <begin position="15"/>
        <end position="46"/>
    </location>
</feature>
<evidence type="ECO:0000313" key="4">
    <source>
        <dbReference type="Proteomes" id="UP001347146"/>
    </source>
</evidence>
<dbReference type="Proteomes" id="UP001347146">
    <property type="component" value="Unassembled WGS sequence"/>
</dbReference>
<feature type="domain" description="ChsH2 C-terminal OB-fold" evidence="1">
    <location>
        <begin position="49"/>
        <end position="117"/>
    </location>
</feature>
<gene>
    <name evidence="3" type="ORF">VZC37_04620</name>
</gene>
<proteinExistence type="predicted"/>
<dbReference type="InterPro" id="IPR022002">
    <property type="entry name" value="ChsH2_Znr"/>
</dbReference>
<evidence type="ECO:0000259" key="1">
    <source>
        <dbReference type="Pfam" id="PF01796"/>
    </source>
</evidence>
<dbReference type="Gene3D" id="6.10.30.10">
    <property type="match status" value="1"/>
</dbReference>
<name>A0ABU7MA99_9ACTN</name>
<evidence type="ECO:0000313" key="3">
    <source>
        <dbReference type="EMBL" id="MEE3849601.1"/>
    </source>
</evidence>
<protein>
    <submittedName>
        <fullName evidence="3">OB-fold domain-containing protein</fullName>
    </submittedName>
</protein>
<dbReference type="InterPro" id="IPR052513">
    <property type="entry name" value="Thioester_dehydratase-like"/>
</dbReference>
<keyword evidence="4" id="KW-1185">Reference proteome</keyword>
<dbReference type="InterPro" id="IPR012340">
    <property type="entry name" value="NA-bd_OB-fold"/>
</dbReference>
<sequence>MQRMIAPEIATWPETDPHLLGSVCSSCSATVFPVQDLCPRCSRPDMNDVELPRRGTVVAWTTQGFLPGAPYLGDESPKTFTPFGVGLVQLGDIIRVEARLTENDPAKLKFGMDVELTMIPLGTDPEGHEVLTFAFQPVDAQE</sequence>
<dbReference type="Pfam" id="PF01796">
    <property type="entry name" value="OB_ChsH2_C"/>
    <property type="match status" value="1"/>
</dbReference>
<dbReference type="InterPro" id="IPR002878">
    <property type="entry name" value="ChsH2_C"/>
</dbReference>
<organism evidence="3 4">
    <name type="scientific">Gordonia sesuvii</name>
    <dbReference type="NCBI Taxonomy" id="3116777"/>
    <lineage>
        <taxon>Bacteria</taxon>
        <taxon>Bacillati</taxon>
        <taxon>Actinomycetota</taxon>
        <taxon>Actinomycetes</taxon>
        <taxon>Mycobacteriales</taxon>
        <taxon>Gordoniaceae</taxon>
        <taxon>Gordonia</taxon>
    </lineage>
</organism>